<protein>
    <submittedName>
        <fullName evidence="1">Uncharacterized protein</fullName>
    </submittedName>
</protein>
<gene>
    <name evidence="1" type="ORF">EVAR_12264_1</name>
</gene>
<name>A0A4C1TUI5_EUMVA</name>
<keyword evidence="2" id="KW-1185">Reference proteome</keyword>
<dbReference type="EMBL" id="BGZK01000088">
    <property type="protein sequence ID" value="GBP17554.1"/>
    <property type="molecule type" value="Genomic_DNA"/>
</dbReference>
<accession>A0A4C1TUI5</accession>
<proteinExistence type="predicted"/>
<dbReference type="Proteomes" id="UP000299102">
    <property type="component" value="Unassembled WGS sequence"/>
</dbReference>
<evidence type="ECO:0000313" key="1">
    <source>
        <dbReference type="EMBL" id="GBP17554.1"/>
    </source>
</evidence>
<sequence length="72" mass="8256">MALDFAIRQIAVRRIIAQFGSSLRSSLLAVCRKKREVDTANDCIKSRRSDIEEKIKGVPKQNTACDKREEKY</sequence>
<dbReference type="AlphaFoldDB" id="A0A4C1TUI5"/>
<organism evidence="1 2">
    <name type="scientific">Eumeta variegata</name>
    <name type="common">Bagworm moth</name>
    <name type="synonym">Eumeta japonica</name>
    <dbReference type="NCBI Taxonomy" id="151549"/>
    <lineage>
        <taxon>Eukaryota</taxon>
        <taxon>Metazoa</taxon>
        <taxon>Ecdysozoa</taxon>
        <taxon>Arthropoda</taxon>
        <taxon>Hexapoda</taxon>
        <taxon>Insecta</taxon>
        <taxon>Pterygota</taxon>
        <taxon>Neoptera</taxon>
        <taxon>Endopterygota</taxon>
        <taxon>Lepidoptera</taxon>
        <taxon>Glossata</taxon>
        <taxon>Ditrysia</taxon>
        <taxon>Tineoidea</taxon>
        <taxon>Psychidae</taxon>
        <taxon>Oiketicinae</taxon>
        <taxon>Eumeta</taxon>
    </lineage>
</organism>
<comment type="caution">
    <text evidence="1">The sequence shown here is derived from an EMBL/GenBank/DDBJ whole genome shotgun (WGS) entry which is preliminary data.</text>
</comment>
<evidence type="ECO:0000313" key="2">
    <source>
        <dbReference type="Proteomes" id="UP000299102"/>
    </source>
</evidence>
<reference evidence="1 2" key="1">
    <citation type="journal article" date="2019" name="Commun. Biol.">
        <title>The bagworm genome reveals a unique fibroin gene that provides high tensile strength.</title>
        <authorList>
            <person name="Kono N."/>
            <person name="Nakamura H."/>
            <person name="Ohtoshi R."/>
            <person name="Tomita M."/>
            <person name="Numata K."/>
            <person name="Arakawa K."/>
        </authorList>
    </citation>
    <scope>NUCLEOTIDE SEQUENCE [LARGE SCALE GENOMIC DNA]</scope>
</reference>